<dbReference type="EMBL" id="FMZC01000005">
    <property type="protein sequence ID" value="SDD21996.1"/>
    <property type="molecule type" value="Genomic_DNA"/>
</dbReference>
<feature type="domain" description="PAS" evidence="11">
    <location>
        <begin position="354"/>
        <end position="424"/>
    </location>
</feature>
<dbReference type="InterPro" id="IPR000700">
    <property type="entry name" value="PAS-assoc_C"/>
</dbReference>
<dbReference type="EC" id="2.7.13.3" evidence="3"/>
<keyword evidence="5" id="KW-0808">Transferase</keyword>
<gene>
    <name evidence="13" type="ORF">SAMN05192589_10510</name>
</gene>
<dbReference type="PROSITE" id="PS50109">
    <property type="entry name" value="HIS_KIN"/>
    <property type="match status" value="1"/>
</dbReference>
<sequence>MARRIPTPHLSAVERRPRFRGLPASGIVLVAGLAAALLAAVAVALLAMNDMRTTMAASQAQAQLLARIIESQAARTIEAGDMALGMLAHSPAMTEARPDREAMESAMRQVLVGLSFMRGVAAVDTKGLVIASTVSGEAGTYIDVSKLGPWTEEEHERIGPLIQGRGLGSLRRTTAPDTSPPGISFIPLLRGFRTDGGKDLMIVGLMNPGALSNFQYLTLESLSYDAVIASDDGQVLATSAPTAALVGQRIDGLPIFHSYLPQRDIASYVGQGVLGSDRILAFRASRDKPLVAIVEEPLAMAQSRWLQGAKSFLGIGLAAVLLALGLTATAWRGLRSREAAQRSMNLAQRKIAQSQHDLAVLISSVQELIFRTDAQGVITYANARWDTLSGRSPSHAVGQKLQDIVDSVSRSDVTAMLDTASTAQARTCQALIRTAEGRHLLFELAVVPLISEGRIAGFAGSAVDVTERWQAQLKLHAQLAFQNLLLDTNPLPMSLTDTNQCLVLVNRAWEEYKGQPRAQVIGEKLHAFLPHEEATVLEEANRQLLARGGQVTLETRLLHGDGSRRDARIFKAAVTDEAGQATGVLSILMDVTDFRMAERAIQEARDAAEEASRTKSEFVANMSHELRTPLQSIIGFAELGTLGSPRSPTDPRLAAMFGDIHSAGQRMLTLVNDLLDVAKIESTVGTFHLERIDLRGLIRSVAREFEPLLARHRLHLQLDLPDLPLVAKADPLRFQQVVRNVLANAVKFSPGGSTIELRGFLDGLTQIHIEVEDQGPGIPDEELERIFEAFVQSSKTRDGSGGTGLGLAICRKIVETFGGRIHARNAAQGSVFHIVLPARGFSETMPAPLAALA</sequence>
<feature type="domain" description="Histidine kinase" evidence="10">
    <location>
        <begin position="621"/>
        <end position="840"/>
    </location>
</feature>
<dbReference type="NCBIfam" id="TIGR00229">
    <property type="entry name" value="sensory_box"/>
    <property type="match status" value="2"/>
</dbReference>
<dbReference type="GO" id="GO:0005886">
    <property type="term" value="C:plasma membrane"/>
    <property type="evidence" value="ECO:0007669"/>
    <property type="project" value="UniProtKB-SubCell"/>
</dbReference>
<dbReference type="InterPro" id="IPR036890">
    <property type="entry name" value="HATPase_C_sf"/>
</dbReference>
<evidence type="ECO:0000256" key="4">
    <source>
        <dbReference type="ARBA" id="ARBA00022553"/>
    </source>
</evidence>
<dbReference type="InterPro" id="IPR035965">
    <property type="entry name" value="PAS-like_dom_sf"/>
</dbReference>
<dbReference type="SMART" id="SM00091">
    <property type="entry name" value="PAS"/>
    <property type="match status" value="2"/>
</dbReference>
<dbReference type="PRINTS" id="PR00344">
    <property type="entry name" value="BCTRLSENSOR"/>
</dbReference>
<dbReference type="GO" id="GO:0006355">
    <property type="term" value="P:regulation of DNA-templated transcription"/>
    <property type="evidence" value="ECO:0007669"/>
    <property type="project" value="InterPro"/>
</dbReference>
<dbReference type="Proteomes" id="UP000198781">
    <property type="component" value="Unassembled WGS sequence"/>
</dbReference>
<dbReference type="Gene3D" id="3.30.565.10">
    <property type="entry name" value="Histidine kinase-like ATPase, C-terminal domain"/>
    <property type="match status" value="1"/>
</dbReference>
<dbReference type="InterPro" id="IPR004358">
    <property type="entry name" value="Sig_transdc_His_kin-like_C"/>
</dbReference>
<organism evidence="13 14">
    <name type="scientific">Paracidovorax valerianellae</name>
    <dbReference type="NCBI Taxonomy" id="187868"/>
    <lineage>
        <taxon>Bacteria</taxon>
        <taxon>Pseudomonadati</taxon>
        <taxon>Pseudomonadota</taxon>
        <taxon>Betaproteobacteria</taxon>
        <taxon>Burkholderiales</taxon>
        <taxon>Comamonadaceae</taxon>
        <taxon>Paracidovorax</taxon>
    </lineage>
</organism>
<dbReference type="GO" id="GO:0000155">
    <property type="term" value="F:phosphorelay sensor kinase activity"/>
    <property type="evidence" value="ECO:0007669"/>
    <property type="project" value="InterPro"/>
</dbReference>
<evidence type="ECO:0000256" key="9">
    <source>
        <dbReference type="SAM" id="Phobius"/>
    </source>
</evidence>
<dbReference type="PANTHER" id="PTHR43711:SF1">
    <property type="entry name" value="HISTIDINE KINASE 1"/>
    <property type="match status" value="1"/>
</dbReference>
<proteinExistence type="predicted"/>
<comment type="subcellular location">
    <subcellularLocation>
        <location evidence="2">Cell inner membrane</location>
        <topology evidence="2">Multi-pass membrane protein</topology>
    </subcellularLocation>
</comment>
<dbReference type="RefSeq" id="WP_245711320.1">
    <property type="nucleotide sequence ID" value="NZ_FMZC01000005.1"/>
</dbReference>
<dbReference type="InterPro" id="IPR050736">
    <property type="entry name" value="Sensor_HK_Regulatory"/>
</dbReference>
<dbReference type="SUPFAM" id="SSF55874">
    <property type="entry name" value="ATPase domain of HSP90 chaperone/DNA topoisomerase II/histidine kinase"/>
    <property type="match status" value="1"/>
</dbReference>
<dbReference type="Pfam" id="PF02518">
    <property type="entry name" value="HATPase_c"/>
    <property type="match status" value="1"/>
</dbReference>
<evidence type="ECO:0000313" key="14">
    <source>
        <dbReference type="Proteomes" id="UP000198781"/>
    </source>
</evidence>
<dbReference type="InterPro" id="IPR036097">
    <property type="entry name" value="HisK_dim/P_sf"/>
</dbReference>
<evidence type="ECO:0000256" key="2">
    <source>
        <dbReference type="ARBA" id="ARBA00004429"/>
    </source>
</evidence>
<dbReference type="Gene3D" id="1.10.287.130">
    <property type="match status" value="1"/>
</dbReference>
<evidence type="ECO:0000256" key="1">
    <source>
        <dbReference type="ARBA" id="ARBA00000085"/>
    </source>
</evidence>
<dbReference type="Pfam" id="PF00989">
    <property type="entry name" value="PAS"/>
    <property type="match status" value="1"/>
</dbReference>
<evidence type="ECO:0000259" key="12">
    <source>
        <dbReference type="PROSITE" id="PS50113"/>
    </source>
</evidence>
<feature type="domain" description="PAC" evidence="12">
    <location>
        <begin position="426"/>
        <end position="477"/>
    </location>
</feature>
<dbReference type="Gene3D" id="3.30.450.20">
    <property type="entry name" value="PAS domain"/>
    <property type="match status" value="3"/>
</dbReference>
<evidence type="ECO:0000313" key="13">
    <source>
        <dbReference type="EMBL" id="SDD21996.1"/>
    </source>
</evidence>
<dbReference type="InterPro" id="IPR001610">
    <property type="entry name" value="PAC"/>
</dbReference>
<evidence type="ECO:0000259" key="10">
    <source>
        <dbReference type="PROSITE" id="PS50109"/>
    </source>
</evidence>
<evidence type="ECO:0000256" key="3">
    <source>
        <dbReference type="ARBA" id="ARBA00012438"/>
    </source>
</evidence>
<reference evidence="13 14" key="1">
    <citation type="submission" date="2016-10" db="EMBL/GenBank/DDBJ databases">
        <authorList>
            <person name="de Groot N.N."/>
        </authorList>
    </citation>
    <scope>NUCLEOTIDE SEQUENCE [LARGE SCALE GENOMIC DNA]</scope>
    <source>
        <strain evidence="13 14">DSM 16619</strain>
    </source>
</reference>
<feature type="domain" description="PAS" evidence="11">
    <location>
        <begin position="485"/>
        <end position="548"/>
    </location>
</feature>
<keyword evidence="14" id="KW-1185">Reference proteome</keyword>
<dbReference type="PROSITE" id="PS50113">
    <property type="entry name" value="PAC"/>
    <property type="match status" value="2"/>
</dbReference>
<dbReference type="Pfam" id="PF08448">
    <property type="entry name" value="PAS_4"/>
    <property type="match status" value="1"/>
</dbReference>
<keyword evidence="9" id="KW-1133">Transmembrane helix</keyword>
<protein>
    <recommendedName>
        <fullName evidence="3">histidine kinase</fullName>
        <ecNumber evidence="3">2.7.13.3</ecNumber>
    </recommendedName>
</protein>
<dbReference type="CDD" id="cd00130">
    <property type="entry name" value="PAS"/>
    <property type="match status" value="2"/>
</dbReference>
<keyword evidence="7" id="KW-0902">Two-component regulatory system</keyword>
<dbReference type="SUPFAM" id="SSF55785">
    <property type="entry name" value="PYP-like sensor domain (PAS domain)"/>
    <property type="match status" value="2"/>
</dbReference>
<dbReference type="SUPFAM" id="SSF47384">
    <property type="entry name" value="Homodimeric domain of signal transducing histidine kinase"/>
    <property type="match status" value="1"/>
</dbReference>
<dbReference type="SMART" id="SM00388">
    <property type="entry name" value="HisKA"/>
    <property type="match status" value="1"/>
</dbReference>
<dbReference type="AlphaFoldDB" id="A0A1G6T0G1"/>
<dbReference type="InterPro" id="IPR005467">
    <property type="entry name" value="His_kinase_dom"/>
</dbReference>
<dbReference type="InterPro" id="IPR003594">
    <property type="entry name" value="HATPase_dom"/>
</dbReference>
<evidence type="ECO:0000256" key="7">
    <source>
        <dbReference type="ARBA" id="ARBA00023012"/>
    </source>
</evidence>
<dbReference type="PROSITE" id="PS50112">
    <property type="entry name" value="PAS"/>
    <property type="match status" value="2"/>
</dbReference>
<keyword evidence="8" id="KW-0175">Coiled coil</keyword>
<dbReference type="Pfam" id="PF00512">
    <property type="entry name" value="HisKA"/>
    <property type="match status" value="1"/>
</dbReference>
<feature type="coiled-coil region" evidence="8">
    <location>
        <begin position="594"/>
        <end position="621"/>
    </location>
</feature>
<feature type="transmembrane region" description="Helical" evidence="9">
    <location>
        <begin position="312"/>
        <end position="334"/>
    </location>
</feature>
<dbReference type="CDD" id="cd00075">
    <property type="entry name" value="HATPase"/>
    <property type="match status" value="1"/>
</dbReference>
<dbReference type="SMART" id="SM00387">
    <property type="entry name" value="HATPase_c"/>
    <property type="match status" value="1"/>
</dbReference>
<dbReference type="STRING" id="187868.SAMN05192589_10510"/>
<feature type="domain" description="PAC" evidence="12">
    <location>
        <begin position="551"/>
        <end position="603"/>
    </location>
</feature>
<accession>A0A1G6T0G1</accession>
<dbReference type="InterPro" id="IPR000014">
    <property type="entry name" value="PAS"/>
</dbReference>
<comment type="catalytic activity">
    <reaction evidence="1">
        <text>ATP + protein L-histidine = ADP + protein N-phospho-L-histidine.</text>
        <dbReference type="EC" id="2.7.13.3"/>
    </reaction>
</comment>
<evidence type="ECO:0000259" key="11">
    <source>
        <dbReference type="PROSITE" id="PS50112"/>
    </source>
</evidence>
<dbReference type="FunFam" id="3.30.565.10:FF:000006">
    <property type="entry name" value="Sensor histidine kinase WalK"/>
    <property type="match status" value="1"/>
</dbReference>
<dbReference type="SMART" id="SM00086">
    <property type="entry name" value="PAC"/>
    <property type="match status" value="2"/>
</dbReference>
<dbReference type="InterPro" id="IPR013656">
    <property type="entry name" value="PAS_4"/>
</dbReference>
<keyword evidence="6 13" id="KW-0418">Kinase</keyword>
<evidence type="ECO:0000256" key="8">
    <source>
        <dbReference type="SAM" id="Coils"/>
    </source>
</evidence>
<keyword evidence="9" id="KW-0472">Membrane</keyword>
<name>A0A1G6T0G1_9BURK</name>
<dbReference type="InterPro" id="IPR013767">
    <property type="entry name" value="PAS_fold"/>
</dbReference>
<keyword evidence="9" id="KW-0812">Transmembrane</keyword>
<dbReference type="CDD" id="cd00082">
    <property type="entry name" value="HisKA"/>
    <property type="match status" value="1"/>
</dbReference>
<dbReference type="PANTHER" id="PTHR43711">
    <property type="entry name" value="TWO-COMPONENT HISTIDINE KINASE"/>
    <property type="match status" value="1"/>
</dbReference>
<dbReference type="InterPro" id="IPR003661">
    <property type="entry name" value="HisK_dim/P_dom"/>
</dbReference>
<feature type="transmembrane region" description="Helical" evidence="9">
    <location>
        <begin position="21"/>
        <end position="48"/>
    </location>
</feature>
<evidence type="ECO:0000256" key="6">
    <source>
        <dbReference type="ARBA" id="ARBA00022777"/>
    </source>
</evidence>
<evidence type="ECO:0000256" key="5">
    <source>
        <dbReference type="ARBA" id="ARBA00022679"/>
    </source>
</evidence>
<keyword evidence="4" id="KW-0597">Phosphoprotein</keyword>